<dbReference type="GO" id="GO:0043448">
    <property type="term" value="P:alkane catabolic process"/>
    <property type="evidence" value="ECO:0007669"/>
    <property type="project" value="TreeGrafter"/>
</dbReference>
<dbReference type="PANTHER" id="PTHR39335">
    <property type="entry name" value="BLL4220 PROTEIN"/>
    <property type="match status" value="1"/>
</dbReference>
<reference evidence="2 3" key="1">
    <citation type="submission" date="2014-03" db="EMBL/GenBank/DDBJ databases">
        <title>Genome of Polynucleobacter strain MWH-MoK4.</title>
        <authorList>
            <person name="Hahn M.W."/>
        </authorList>
    </citation>
    <scope>NUCLEOTIDE SEQUENCE [LARGE SCALE GENOMIC DNA]</scope>
    <source>
        <strain evidence="2 3">MWH-MoK4</strain>
    </source>
</reference>
<accession>A0A0E3ZLI0</accession>
<dbReference type="PATRIC" id="fig|576611.7.peg.2067"/>
<dbReference type="HOGENOM" id="CLU_053665_2_0_4"/>
<organism evidence="2 3">
    <name type="scientific">Polynucleobacter duraquae</name>
    <dbReference type="NCBI Taxonomy" id="1835254"/>
    <lineage>
        <taxon>Bacteria</taxon>
        <taxon>Pseudomonadati</taxon>
        <taxon>Pseudomonadota</taxon>
        <taxon>Betaproteobacteria</taxon>
        <taxon>Burkholderiales</taxon>
        <taxon>Burkholderiaceae</taxon>
        <taxon>Polynucleobacter</taxon>
    </lineage>
</organism>
<evidence type="ECO:0008006" key="4">
    <source>
        <dbReference type="Google" id="ProtNLM"/>
    </source>
</evidence>
<evidence type="ECO:0000256" key="1">
    <source>
        <dbReference type="SAM" id="SignalP"/>
    </source>
</evidence>
<dbReference type="InterPro" id="IPR005297">
    <property type="entry name" value="Lipoprotein_repeat"/>
</dbReference>
<evidence type="ECO:0000313" key="3">
    <source>
        <dbReference type="Proteomes" id="UP000061135"/>
    </source>
</evidence>
<dbReference type="AlphaFoldDB" id="A0A0E3ZLI0"/>
<dbReference type="Pfam" id="PF03640">
    <property type="entry name" value="Lipoprotein_15"/>
    <property type="match status" value="2"/>
</dbReference>
<name>A0A0E3ZLI0_9BURK</name>
<proteinExistence type="predicted"/>
<dbReference type="PANTHER" id="PTHR39335:SF1">
    <property type="entry name" value="BLL4220 PROTEIN"/>
    <property type="match status" value="1"/>
</dbReference>
<feature type="chain" id="PRO_5002416663" description="Lipoprotein with Yx(FWY)xxD motif" evidence="1">
    <location>
        <begin position="22"/>
        <end position="131"/>
    </location>
</feature>
<dbReference type="Proteomes" id="UP000061135">
    <property type="component" value="Chromosome"/>
</dbReference>
<keyword evidence="1" id="KW-0732">Signal</keyword>
<dbReference type="OrthoDB" id="9800666at2"/>
<dbReference type="EMBL" id="CP007501">
    <property type="protein sequence ID" value="AKD26371.1"/>
    <property type="molecule type" value="Genomic_DNA"/>
</dbReference>
<keyword evidence="3" id="KW-1185">Reference proteome</keyword>
<gene>
    <name evidence="2" type="ORF">CL55_00020380</name>
</gene>
<dbReference type="PROSITE" id="PS51257">
    <property type="entry name" value="PROKAR_LIPOPROTEIN"/>
    <property type="match status" value="1"/>
</dbReference>
<feature type="signal peptide" evidence="1">
    <location>
        <begin position="1"/>
        <end position="21"/>
    </location>
</feature>
<dbReference type="InterPro" id="IPR014558">
    <property type="entry name" value="UCP029720"/>
</dbReference>
<dbReference type="RefSeq" id="WP_052728826.1">
    <property type="nucleotide sequence ID" value="NZ_CP007501.1"/>
</dbReference>
<sequence length="131" mass="13712">MNRIKTVLMGLVAAVTLAACASMTGVALAPFTKANDGVLAGNNNMTLYIFTKDVAGSGKSVCNGMCATNWPPLLVDGSPAVSGGYSIVTRDDGKKQLAFNGMPLYFYAKDTKPGDKIGDGRSEGAWQIIKM</sequence>
<evidence type="ECO:0000313" key="2">
    <source>
        <dbReference type="EMBL" id="AKD26371.1"/>
    </source>
</evidence>
<dbReference type="KEGG" id="pdq:CL55_00020380"/>
<dbReference type="PIRSF" id="PIRSF029720">
    <property type="entry name" value="UCP029720"/>
    <property type="match status" value="1"/>
</dbReference>
<protein>
    <recommendedName>
        <fullName evidence="4">Lipoprotein with Yx(FWY)xxD motif</fullName>
    </recommendedName>
</protein>